<proteinExistence type="predicted"/>
<comment type="caution">
    <text evidence="7">The sequence shown here is derived from an EMBL/GenBank/DDBJ whole genome shotgun (WGS) entry which is preliminary data.</text>
</comment>
<evidence type="ECO:0000313" key="7">
    <source>
        <dbReference type="EMBL" id="OPH50673.1"/>
    </source>
</evidence>
<keyword evidence="5 6" id="KW-0472">Membrane</keyword>
<dbReference type="InterPro" id="IPR019108">
    <property type="entry name" value="Caa3_assmbl_CtaG-rel"/>
</dbReference>
<dbReference type="OrthoDB" id="128422at2"/>
<protein>
    <submittedName>
        <fullName evidence="7">Cytochrome C oxidase assembly protein</fullName>
    </submittedName>
</protein>
<evidence type="ECO:0000256" key="5">
    <source>
        <dbReference type="ARBA" id="ARBA00023136"/>
    </source>
</evidence>
<accession>A0A1V4HD20</accession>
<comment type="subcellular location">
    <subcellularLocation>
        <location evidence="1">Cell membrane</location>
        <topology evidence="1">Multi-pass membrane protein</topology>
    </subcellularLocation>
</comment>
<evidence type="ECO:0000256" key="2">
    <source>
        <dbReference type="ARBA" id="ARBA00022475"/>
    </source>
</evidence>
<evidence type="ECO:0000256" key="6">
    <source>
        <dbReference type="SAM" id="Phobius"/>
    </source>
</evidence>
<evidence type="ECO:0000256" key="3">
    <source>
        <dbReference type="ARBA" id="ARBA00022692"/>
    </source>
</evidence>
<dbReference type="EMBL" id="MBTG01000033">
    <property type="protein sequence ID" value="OPH50673.1"/>
    <property type="molecule type" value="Genomic_DNA"/>
</dbReference>
<feature type="transmembrane region" description="Helical" evidence="6">
    <location>
        <begin position="152"/>
        <end position="173"/>
    </location>
</feature>
<keyword evidence="3 6" id="KW-0812">Transmembrane</keyword>
<gene>
    <name evidence="7" type="ORF">BC351_35775</name>
</gene>
<keyword evidence="4 6" id="KW-1133">Transmembrane helix</keyword>
<evidence type="ECO:0000256" key="4">
    <source>
        <dbReference type="ARBA" id="ARBA00022989"/>
    </source>
</evidence>
<dbReference type="STRING" id="1469647.BC351_35775"/>
<feature type="transmembrane region" description="Helical" evidence="6">
    <location>
        <begin position="6"/>
        <end position="26"/>
    </location>
</feature>
<reference evidence="8" key="1">
    <citation type="submission" date="2016-07" db="EMBL/GenBank/DDBJ databases">
        <authorList>
            <person name="Florea S."/>
            <person name="Webb J.S."/>
            <person name="Jaromczyk J."/>
            <person name="Schardl C.L."/>
        </authorList>
    </citation>
    <scope>NUCLEOTIDE SEQUENCE [LARGE SCALE GENOMIC DNA]</scope>
    <source>
        <strain evidence="8">CY1</strain>
    </source>
</reference>
<keyword evidence="2" id="KW-1003">Cell membrane</keyword>
<dbReference type="Proteomes" id="UP000190626">
    <property type="component" value="Unassembled WGS sequence"/>
</dbReference>
<dbReference type="RefSeq" id="WP_079417349.1">
    <property type="nucleotide sequence ID" value="NZ_MBTG01000033.1"/>
</dbReference>
<dbReference type="GO" id="GO:0005886">
    <property type="term" value="C:plasma membrane"/>
    <property type="evidence" value="ECO:0007669"/>
    <property type="project" value="UniProtKB-SubCell"/>
</dbReference>
<dbReference type="AlphaFoldDB" id="A0A1V4HD20"/>
<feature type="transmembrane region" description="Helical" evidence="6">
    <location>
        <begin position="230"/>
        <end position="253"/>
    </location>
</feature>
<name>A0A1V4HD20_9BACL</name>
<feature type="transmembrane region" description="Helical" evidence="6">
    <location>
        <begin position="109"/>
        <end position="132"/>
    </location>
</feature>
<sequence>MNQIGGFFELWNPVLLLVLVVVGYVYRRFVVKGNGNSIEVGSVTVVQQLSFYTGLFLFYVGQGSPINYIGHHYLFSMHMLQQTILYLIVPICIWLGTPEWLLRPFMRNVVFRGLFSFFSRPLIALFLFNMLFSIYHMPLIMDNLMKNELALLGYHTLLLFTAFMMWFPVFCPIPELNRLNDLKKIAYIFGNGILLTPACALIIFADSVIYDMYSNVTVPFAHLSPLDDQQLGGVIMKIIQEIVYGATLAYIFFRWYRRERKEDDELEALENHESLNNQGGNWNRA</sequence>
<feature type="transmembrane region" description="Helical" evidence="6">
    <location>
        <begin position="38"/>
        <end position="59"/>
    </location>
</feature>
<feature type="transmembrane region" description="Helical" evidence="6">
    <location>
        <begin position="185"/>
        <end position="210"/>
    </location>
</feature>
<evidence type="ECO:0000313" key="8">
    <source>
        <dbReference type="Proteomes" id="UP000190626"/>
    </source>
</evidence>
<keyword evidence="8" id="KW-1185">Reference proteome</keyword>
<organism evidence="7 8">
    <name type="scientific">Paenibacillus ferrarius</name>
    <dbReference type="NCBI Taxonomy" id="1469647"/>
    <lineage>
        <taxon>Bacteria</taxon>
        <taxon>Bacillati</taxon>
        <taxon>Bacillota</taxon>
        <taxon>Bacilli</taxon>
        <taxon>Bacillales</taxon>
        <taxon>Paenibacillaceae</taxon>
        <taxon>Paenibacillus</taxon>
    </lineage>
</organism>
<feature type="transmembrane region" description="Helical" evidence="6">
    <location>
        <begin position="79"/>
        <end position="97"/>
    </location>
</feature>
<dbReference type="Pfam" id="PF09678">
    <property type="entry name" value="Caa3_CtaG"/>
    <property type="match status" value="1"/>
</dbReference>
<evidence type="ECO:0000256" key="1">
    <source>
        <dbReference type="ARBA" id="ARBA00004651"/>
    </source>
</evidence>